<evidence type="ECO:0000313" key="3">
    <source>
        <dbReference type="Proteomes" id="UP001283361"/>
    </source>
</evidence>
<organism evidence="2 3">
    <name type="scientific">Elysia crispata</name>
    <name type="common">lettuce slug</name>
    <dbReference type="NCBI Taxonomy" id="231223"/>
    <lineage>
        <taxon>Eukaryota</taxon>
        <taxon>Metazoa</taxon>
        <taxon>Spiralia</taxon>
        <taxon>Lophotrochozoa</taxon>
        <taxon>Mollusca</taxon>
        <taxon>Gastropoda</taxon>
        <taxon>Heterobranchia</taxon>
        <taxon>Euthyneura</taxon>
        <taxon>Panpulmonata</taxon>
        <taxon>Sacoglossa</taxon>
        <taxon>Placobranchoidea</taxon>
        <taxon>Plakobranchidae</taxon>
        <taxon>Elysia</taxon>
    </lineage>
</organism>
<reference evidence="2" key="1">
    <citation type="journal article" date="2023" name="G3 (Bethesda)">
        <title>A reference genome for the long-term kleptoplast-retaining sea slug Elysia crispata morphotype clarki.</title>
        <authorList>
            <person name="Eastman K.E."/>
            <person name="Pendleton A.L."/>
            <person name="Shaikh M.A."/>
            <person name="Suttiyut T."/>
            <person name="Ogas R."/>
            <person name="Tomko P."/>
            <person name="Gavelis G."/>
            <person name="Widhalm J.R."/>
            <person name="Wisecaver J.H."/>
        </authorList>
    </citation>
    <scope>NUCLEOTIDE SEQUENCE</scope>
    <source>
        <strain evidence="2">ECLA1</strain>
    </source>
</reference>
<accession>A0AAE0XEB6</accession>
<name>A0AAE0XEB6_9GAST</name>
<proteinExistence type="predicted"/>
<feature type="region of interest" description="Disordered" evidence="1">
    <location>
        <begin position="1"/>
        <end position="65"/>
    </location>
</feature>
<sequence>MEDSANSGKLSSRSGKISKVVPAGLAEAKQKKPKKKKKGRRNSNKPDIEETNKHTSDEDKTRLEVEGVGALDRGVRRSCLEQPLSGGAARHKLLSQVRELKPLLFQQNPLRIIRSLFHSSGCPIINALGVVQVLWP</sequence>
<feature type="compositionally biased region" description="Polar residues" evidence="1">
    <location>
        <begin position="1"/>
        <end position="15"/>
    </location>
</feature>
<feature type="compositionally biased region" description="Basic residues" evidence="1">
    <location>
        <begin position="31"/>
        <end position="43"/>
    </location>
</feature>
<dbReference type="Proteomes" id="UP001283361">
    <property type="component" value="Unassembled WGS sequence"/>
</dbReference>
<feature type="compositionally biased region" description="Basic and acidic residues" evidence="1">
    <location>
        <begin position="44"/>
        <end position="65"/>
    </location>
</feature>
<protein>
    <submittedName>
        <fullName evidence="2">Uncharacterized protein</fullName>
    </submittedName>
</protein>
<gene>
    <name evidence="2" type="ORF">RRG08_039049</name>
</gene>
<dbReference type="AlphaFoldDB" id="A0AAE0XEB6"/>
<evidence type="ECO:0000313" key="2">
    <source>
        <dbReference type="EMBL" id="KAK3691191.1"/>
    </source>
</evidence>
<comment type="caution">
    <text evidence="2">The sequence shown here is derived from an EMBL/GenBank/DDBJ whole genome shotgun (WGS) entry which is preliminary data.</text>
</comment>
<evidence type="ECO:0000256" key="1">
    <source>
        <dbReference type="SAM" id="MobiDB-lite"/>
    </source>
</evidence>
<keyword evidence="3" id="KW-1185">Reference proteome</keyword>
<dbReference type="EMBL" id="JAWDGP010008103">
    <property type="protein sequence ID" value="KAK3691191.1"/>
    <property type="molecule type" value="Genomic_DNA"/>
</dbReference>